<evidence type="ECO:0000256" key="1">
    <source>
        <dbReference type="ARBA" id="ARBA00001966"/>
    </source>
</evidence>
<comment type="similarity">
    <text evidence="2">Belongs to the anaerobic coproporphyrinogen-III oxidase family. HemW subfamily.</text>
</comment>
<organism evidence="12 13">
    <name type="scientific">SAR92 clade bacterium</name>
    <dbReference type="NCBI Taxonomy" id="2315479"/>
    <lineage>
        <taxon>Bacteria</taxon>
        <taxon>Pseudomonadati</taxon>
        <taxon>Pseudomonadota</taxon>
        <taxon>Gammaproteobacteria</taxon>
        <taxon>Cellvibrionales</taxon>
        <taxon>Porticoccaceae</taxon>
        <taxon>SAR92 clade</taxon>
    </lineage>
</organism>
<dbReference type="CDD" id="cd01335">
    <property type="entry name" value="Radical_SAM"/>
    <property type="match status" value="1"/>
</dbReference>
<dbReference type="SFLD" id="SFLDF00562">
    <property type="entry name" value="HemN-like__clustered_with_heat"/>
    <property type="match status" value="1"/>
</dbReference>
<evidence type="ECO:0000256" key="9">
    <source>
        <dbReference type="ARBA" id="ARBA00023186"/>
    </source>
</evidence>
<keyword evidence="5 10" id="KW-0949">S-adenosyl-L-methionine</keyword>
<dbReference type="SUPFAM" id="SSF102114">
    <property type="entry name" value="Radical SAM enzymes"/>
    <property type="match status" value="1"/>
</dbReference>
<gene>
    <name evidence="12" type="primary">hemW</name>
    <name evidence="12" type="ORF">EVB02_00070</name>
</gene>
<evidence type="ECO:0000259" key="11">
    <source>
        <dbReference type="PROSITE" id="PS51918"/>
    </source>
</evidence>
<dbReference type="NCBIfam" id="TIGR00539">
    <property type="entry name" value="hemN_rel"/>
    <property type="match status" value="1"/>
</dbReference>
<keyword evidence="6 10" id="KW-0479">Metal-binding</keyword>
<dbReference type="GO" id="GO:0004109">
    <property type="term" value="F:coproporphyrinogen oxidase activity"/>
    <property type="evidence" value="ECO:0007669"/>
    <property type="project" value="InterPro"/>
</dbReference>
<dbReference type="SFLD" id="SFLDS00029">
    <property type="entry name" value="Radical_SAM"/>
    <property type="match status" value="1"/>
</dbReference>
<evidence type="ECO:0000256" key="4">
    <source>
        <dbReference type="ARBA" id="ARBA00022617"/>
    </source>
</evidence>
<comment type="caution">
    <text evidence="12">The sequence shown here is derived from an EMBL/GenBank/DDBJ whole genome shotgun (WGS) entry which is preliminary data.</text>
</comment>
<dbReference type="GO" id="GO:0006779">
    <property type="term" value="P:porphyrin-containing compound biosynthetic process"/>
    <property type="evidence" value="ECO:0007669"/>
    <property type="project" value="InterPro"/>
</dbReference>
<keyword evidence="10" id="KW-0963">Cytoplasm</keyword>
<dbReference type="InterPro" id="IPR010723">
    <property type="entry name" value="HemN_C"/>
</dbReference>
<dbReference type="PANTHER" id="PTHR13932:SF5">
    <property type="entry name" value="RADICAL S-ADENOSYL METHIONINE DOMAIN-CONTAINING PROTEIN 1, MITOCHONDRIAL"/>
    <property type="match status" value="1"/>
</dbReference>
<evidence type="ECO:0000256" key="6">
    <source>
        <dbReference type="ARBA" id="ARBA00022723"/>
    </source>
</evidence>
<dbReference type="PANTHER" id="PTHR13932">
    <property type="entry name" value="COPROPORPHYRINIGEN III OXIDASE"/>
    <property type="match status" value="1"/>
</dbReference>
<dbReference type="Gene3D" id="3.20.20.70">
    <property type="entry name" value="Aldolase class I"/>
    <property type="match status" value="1"/>
</dbReference>
<dbReference type="AlphaFoldDB" id="A0A520LPJ7"/>
<dbReference type="EMBL" id="SHBO01000001">
    <property type="protein sequence ID" value="RZO08907.1"/>
    <property type="molecule type" value="Genomic_DNA"/>
</dbReference>
<dbReference type="InterPro" id="IPR007197">
    <property type="entry name" value="rSAM"/>
</dbReference>
<evidence type="ECO:0000256" key="2">
    <source>
        <dbReference type="ARBA" id="ARBA00006100"/>
    </source>
</evidence>
<comment type="subcellular location">
    <subcellularLocation>
        <location evidence="10">Cytoplasm</location>
    </subcellularLocation>
</comment>
<dbReference type="GO" id="GO:0051539">
    <property type="term" value="F:4 iron, 4 sulfur cluster binding"/>
    <property type="evidence" value="ECO:0007669"/>
    <property type="project" value="UniProtKB-UniRule"/>
</dbReference>
<dbReference type="GO" id="GO:0005737">
    <property type="term" value="C:cytoplasm"/>
    <property type="evidence" value="ECO:0007669"/>
    <property type="project" value="UniProtKB-SubCell"/>
</dbReference>
<evidence type="ECO:0000256" key="5">
    <source>
        <dbReference type="ARBA" id="ARBA00022691"/>
    </source>
</evidence>
<dbReference type="SFLD" id="SFLDF00288">
    <property type="entry name" value="HemN-like__clustered_with_nucl"/>
    <property type="match status" value="1"/>
</dbReference>
<evidence type="ECO:0000256" key="10">
    <source>
        <dbReference type="RuleBase" id="RU364116"/>
    </source>
</evidence>
<evidence type="ECO:0000256" key="8">
    <source>
        <dbReference type="ARBA" id="ARBA00023014"/>
    </source>
</evidence>
<dbReference type="GO" id="GO:0046872">
    <property type="term" value="F:metal ion binding"/>
    <property type="evidence" value="ECO:0007669"/>
    <property type="project" value="UniProtKB-UniRule"/>
</dbReference>
<protein>
    <recommendedName>
        <fullName evidence="3 10">Heme chaperone HemW</fullName>
    </recommendedName>
</protein>
<dbReference type="SFLD" id="SFLDG01065">
    <property type="entry name" value="anaerobic_coproporphyrinogen-I"/>
    <property type="match status" value="1"/>
</dbReference>
<dbReference type="PROSITE" id="PS51918">
    <property type="entry name" value="RADICAL_SAM"/>
    <property type="match status" value="1"/>
</dbReference>
<reference evidence="12 13" key="1">
    <citation type="submission" date="2019-02" db="EMBL/GenBank/DDBJ databases">
        <title>Prokaryotic population dynamics and viral predation in marine succession experiment using metagenomics: the confinement effect.</title>
        <authorList>
            <person name="Haro-Moreno J.M."/>
            <person name="Rodriguez-Valera F."/>
            <person name="Lopez-Perez M."/>
        </authorList>
    </citation>
    <scope>NUCLEOTIDE SEQUENCE [LARGE SCALE GENOMIC DNA]</scope>
    <source>
        <strain evidence="12">MED-G169</strain>
    </source>
</reference>
<evidence type="ECO:0000256" key="7">
    <source>
        <dbReference type="ARBA" id="ARBA00023004"/>
    </source>
</evidence>
<name>A0A520LPJ7_9GAMM</name>
<dbReference type="InterPro" id="IPR004559">
    <property type="entry name" value="HemW-like"/>
</dbReference>
<comment type="function">
    <text evidence="10">Probably acts as a heme chaperone, transferring heme to an unknown acceptor. Binds one molecule of heme per monomer, possibly covalently. Binds 1 [4Fe-4S] cluster. The cluster is coordinated with 3 cysteines and an exchangeable S-adenosyl-L-methionine.</text>
</comment>
<sequence>MMHEKIPLSLYVHIPWCQKKCPYCDFNSHTIATNLPEARYVESLIKDLEWDKNLSQGRKINTIFFGGGTPSVFSSKSIGRIIAAIDDLIGISPNAEITIEANPGSTDKKKYGDFFSVGINRISIGAQSFQSKHLESLGRIHSNKDAKDAIKAATKAGFNNINIDLMHGLPNQDIREAKEDLKIAIGAGAKHISWYQLTIEPNTEFYSKPPTLPHTDELADIYDNGMTLLSNQGFEQYEVSAFTSDKKPSLHNLNYWSFGDYIGIGSGAHGKITTREGDIVRTLKSKMPNSYMERRDKNPRSRKSVSQDELITEFMMNALRLKNGVPWTYFESRTGISQSVISERVINLQNQGLLESNLEHLRTSDLGYRFLNSILERF</sequence>
<keyword evidence="7 10" id="KW-0408">Iron</keyword>
<dbReference type="InterPro" id="IPR006638">
    <property type="entry name" value="Elp3/MiaA/NifB-like_rSAM"/>
</dbReference>
<evidence type="ECO:0000313" key="13">
    <source>
        <dbReference type="Proteomes" id="UP000318148"/>
    </source>
</evidence>
<evidence type="ECO:0000313" key="12">
    <source>
        <dbReference type="EMBL" id="RZO08907.1"/>
    </source>
</evidence>
<evidence type="ECO:0000256" key="3">
    <source>
        <dbReference type="ARBA" id="ARBA00017228"/>
    </source>
</evidence>
<comment type="cofactor">
    <cofactor evidence="1">
        <name>[4Fe-4S] cluster</name>
        <dbReference type="ChEBI" id="CHEBI:49883"/>
    </cofactor>
</comment>
<keyword evidence="10" id="KW-0004">4Fe-4S</keyword>
<dbReference type="InterPro" id="IPR034505">
    <property type="entry name" value="Coproporphyrinogen-III_oxidase"/>
</dbReference>
<accession>A0A520LPJ7</accession>
<keyword evidence="4 10" id="KW-0349">Heme</keyword>
<proteinExistence type="inferred from homology"/>
<dbReference type="Proteomes" id="UP000318148">
    <property type="component" value="Unassembled WGS sequence"/>
</dbReference>
<dbReference type="Pfam" id="PF04055">
    <property type="entry name" value="Radical_SAM"/>
    <property type="match status" value="1"/>
</dbReference>
<dbReference type="InterPro" id="IPR013785">
    <property type="entry name" value="Aldolase_TIM"/>
</dbReference>
<dbReference type="SMART" id="SM00729">
    <property type="entry name" value="Elp3"/>
    <property type="match status" value="1"/>
</dbReference>
<dbReference type="InterPro" id="IPR058240">
    <property type="entry name" value="rSAM_sf"/>
</dbReference>
<dbReference type="Pfam" id="PF06969">
    <property type="entry name" value="HemN_C"/>
    <property type="match status" value="1"/>
</dbReference>
<feature type="domain" description="Radical SAM core" evidence="11">
    <location>
        <begin position="2"/>
        <end position="235"/>
    </location>
</feature>
<keyword evidence="9 10" id="KW-0143">Chaperone</keyword>
<keyword evidence="8 10" id="KW-0411">Iron-sulfur</keyword>